<keyword evidence="4" id="KW-1185">Reference proteome</keyword>
<evidence type="ECO:0000256" key="1">
    <source>
        <dbReference type="SAM" id="MobiDB-lite"/>
    </source>
</evidence>
<keyword evidence="2" id="KW-1133">Transmembrane helix</keyword>
<dbReference type="OrthoDB" id="4981254at2"/>
<sequence length="101" mass="10940">MRFWLSEEERRPDPAPARADARKALFAGTILWIVALAVFWWFREPLGVAGFGWFVPASIVGVALGVAGLVVVQVRRRGAASEAEPDAADAQARDGYPSDSV</sequence>
<reference evidence="3 4" key="1">
    <citation type="submission" date="2019-01" db="EMBL/GenBank/DDBJ databases">
        <title>Genome sequencing of strain FW100M-8.</title>
        <authorList>
            <person name="Heo J."/>
            <person name="Kim S.-J."/>
            <person name="Kim J.-S."/>
            <person name="Hong S.-B."/>
            <person name="Kwon S.-W."/>
        </authorList>
    </citation>
    <scope>NUCLEOTIDE SEQUENCE [LARGE SCALE GENOMIC DNA]</scope>
    <source>
        <strain evidence="3 4">FW100M-8</strain>
    </source>
</reference>
<dbReference type="RefSeq" id="WP_129190454.1">
    <property type="nucleotide sequence ID" value="NZ_CP035491.1"/>
</dbReference>
<dbReference type="AlphaFoldDB" id="A0A4P6FBF8"/>
<dbReference type="EMBL" id="CP035491">
    <property type="protein sequence ID" value="QAY73322.1"/>
    <property type="molecule type" value="Genomic_DNA"/>
</dbReference>
<gene>
    <name evidence="3" type="ORF">ET445_08165</name>
</gene>
<protein>
    <submittedName>
        <fullName evidence="3">DUF2530 domain-containing protein</fullName>
    </submittedName>
</protein>
<evidence type="ECO:0000256" key="2">
    <source>
        <dbReference type="SAM" id="Phobius"/>
    </source>
</evidence>
<proteinExistence type="predicted"/>
<feature type="region of interest" description="Disordered" evidence="1">
    <location>
        <begin position="78"/>
        <end position="101"/>
    </location>
</feature>
<dbReference type="Proteomes" id="UP000291259">
    <property type="component" value="Chromosome"/>
</dbReference>
<keyword evidence="2" id="KW-0812">Transmembrane</keyword>
<dbReference type="InterPro" id="IPR019681">
    <property type="entry name" value="DUF2530"/>
</dbReference>
<evidence type="ECO:0000313" key="3">
    <source>
        <dbReference type="EMBL" id="QAY73322.1"/>
    </source>
</evidence>
<name>A0A4P6FBF8_9MICO</name>
<dbReference type="Pfam" id="PF10745">
    <property type="entry name" value="DUF2530"/>
    <property type="match status" value="1"/>
</dbReference>
<evidence type="ECO:0000313" key="4">
    <source>
        <dbReference type="Proteomes" id="UP000291259"/>
    </source>
</evidence>
<keyword evidence="2" id="KW-0472">Membrane</keyword>
<dbReference type="KEGG" id="agf:ET445_08165"/>
<feature type="transmembrane region" description="Helical" evidence="2">
    <location>
        <begin position="21"/>
        <end position="42"/>
    </location>
</feature>
<organism evidence="3 4">
    <name type="scientific">Agromyces protaetiae</name>
    <dbReference type="NCBI Taxonomy" id="2509455"/>
    <lineage>
        <taxon>Bacteria</taxon>
        <taxon>Bacillati</taxon>
        <taxon>Actinomycetota</taxon>
        <taxon>Actinomycetes</taxon>
        <taxon>Micrococcales</taxon>
        <taxon>Microbacteriaceae</taxon>
        <taxon>Agromyces</taxon>
    </lineage>
</organism>
<accession>A0A4P6FBF8</accession>
<feature type="transmembrane region" description="Helical" evidence="2">
    <location>
        <begin position="48"/>
        <end position="72"/>
    </location>
</feature>